<keyword evidence="2" id="KW-0472">Membrane</keyword>
<organism evidence="3">
    <name type="scientific">viral metagenome</name>
    <dbReference type="NCBI Taxonomy" id="1070528"/>
    <lineage>
        <taxon>unclassified sequences</taxon>
        <taxon>metagenomes</taxon>
        <taxon>organismal metagenomes</taxon>
    </lineage>
</organism>
<dbReference type="EMBL" id="MN738957">
    <property type="protein sequence ID" value="QHT33061.1"/>
    <property type="molecule type" value="Genomic_DNA"/>
</dbReference>
<feature type="region of interest" description="Disordered" evidence="1">
    <location>
        <begin position="105"/>
        <end position="125"/>
    </location>
</feature>
<evidence type="ECO:0000313" key="3">
    <source>
        <dbReference type="EMBL" id="QHT33061.1"/>
    </source>
</evidence>
<dbReference type="AlphaFoldDB" id="A0A6C0EWG9"/>
<accession>A0A6C0EWG9</accession>
<feature type="transmembrane region" description="Helical" evidence="2">
    <location>
        <begin position="6"/>
        <end position="23"/>
    </location>
</feature>
<reference evidence="3" key="1">
    <citation type="journal article" date="2020" name="Nature">
        <title>Giant virus diversity and host interactions through global metagenomics.</title>
        <authorList>
            <person name="Schulz F."/>
            <person name="Roux S."/>
            <person name="Paez-Espino D."/>
            <person name="Jungbluth S."/>
            <person name="Walsh D.A."/>
            <person name="Denef V.J."/>
            <person name="McMahon K.D."/>
            <person name="Konstantinidis K.T."/>
            <person name="Eloe-Fadrosh E.A."/>
            <person name="Kyrpides N.C."/>
            <person name="Woyke T."/>
        </authorList>
    </citation>
    <scope>NUCLEOTIDE SEQUENCE</scope>
    <source>
        <strain evidence="3">GVMAG-M-3300009161-34</strain>
    </source>
</reference>
<keyword evidence="2" id="KW-0812">Transmembrane</keyword>
<evidence type="ECO:0000256" key="2">
    <source>
        <dbReference type="SAM" id="Phobius"/>
    </source>
</evidence>
<name>A0A6C0EWG9_9ZZZZ</name>
<keyword evidence="2" id="KW-1133">Transmembrane helix</keyword>
<sequence length="217" mass="24226">MTYKIILITTLFIIVTYFVLNYTSSDFKEALTIGSDNSESNCPNILIQKGSQLYLYNSKKHSVPGVNPVTFNNLEEYTEHIEWQRASGLVCPVLYLQHSEDAQGGTSYKIRPSPTDLQGGLPPVSSIRTPPSRRHITKMLDDSLGDRPYNLNSYPGYDDSNMDQGEFTPDMMLDYITQSTGQSPNPMDPNWGGSDFTQALIDAGYYKDNSVAISVNN</sequence>
<proteinExistence type="predicted"/>
<protein>
    <submittedName>
        <fullName evidence="3">Uncharacterized protein</fullName>
    </submittedName>
</protein>
<evidence type="ECO:0000256" key="1">
    <source>
        <dbReference type="SAM" id="MobiDB-lite"/>
    </source>
</evidence>